<dbReference type="OrthoDB" id="539213at2759"/>
<dbReference type="AlphaFoldDB" id="A0A2J6T774"/>
<dbReference type="EMBL" id="KZ613817">
    <property type="protein sequence ID" value="PMD58870.1"/>
    <property type="molecule type" value="Genomic_DNA"/>
</dbReference>
<evidence type="ECO:0000313" key="1">
    <source>
        <dbReference type="EMBL" id="PMD58870.1"/>
    </source>
</evidence>
<proteinExistence type="predicted"/>
<dbReference type="SUPFAM" id="SSF57850">
    <property type="entry name" value="RING/U-box"/>
    <property type="match status" value="1"/>
</dbReference>
<gene>
    <name evidence="1" type="ORF">K444DRAFT_417414</name>
</gene>
<dbReference type="InterPro" id="IPR013083">
    <property type="entry name" value="Znf_RING/FYVE/PHD"/>
</dbReference>
<organism evidence="1 2">
    <name type="scientific">Hyaloscypha bicolor E</name>
    <dbReference type="NCBI Taxonomy" id="1095630"/>
    <lineage>
        <taxon>Eukaryota</taxon>
        <taxon>Fungi</taxon>
        <taxon>Dikarya</taxon>
        <taxon>Ascomycota</taxon>
        <taxon>Pezizomycotina</taxon>
        <taxon>Leotiomycetes</taxon>
        <taxon>Helotiales</taxon>
        <taxon>Hyaloscyphaceae</taxon>
        <taxon>Hyaloscypha</taxon>
        <taxon>Hyaloscypha bicolor</taxon>
    </lineage>
</organism>
<keyword evidence="2" id="KW-1185">Reference proteome</keyword>
<dbReference type="InParanoid" id="A0A2J6T774"/>
<evidence type="ECO:0000313" key="2">
    <source>
        <dbReference type="Proteomes" id="UP000235371"/>
    </source>
</evidence>
<name>A0A2J6T774_9HELO</name>
<reference evidence="1 2" key="1">
    <citation type="submission" date="2016-04" db="EMBL/GenBank/DDBJ databases">
        <title>A degradative enzymes factory behind the ericoid mycorrhizal symbiosis.</title>
        <authorList>
            <consortium name="DOE Joint Genome Institute"/>
            <person name="Martino E."/>
            <person name="Morin E."/>
            <person name="Grelet G."/>
            <person name="Kuo A."/>
            <person name="Kohler A."/>
            <person name="Daghino S."/>
            <person name="Barry K."/>
            <person name="Choi C."/>
            <person name="Cichocki N."/>
            <person name="Clum A."/>
            <person name="Copeland A."/>
            <person name="Hainaut M."/>
            <person name="Haridas S."/>
            <person name="Labutti K."/>
            <person name="Lindquist E."/>
            <person name="Lipzen A."/>
            <person name="Khouja H.-R."/>
            <person name="Murat C."/>
            <person name="Ohm R."/>
            <person name="Olson A."/>
            <person name="Spatafora J."/>
            <person name="Veneault-Fourrey C."/>
            <person name="Henrissat B."/>
            <person name="Grigoriev I."/>
            <person name="Martin F."/>
            <person name="Perotto S."/>
        </authorList>
    </citation>
    <scope>NUCLEOTIDE SEQUENCE [LARGE SCALE GENOMIC DNA]</scope>
    <source>
        <strain evidence="1 2">E</strain>
    </source>
</reference>
<dbReference type="GeneID" id="36580759"/>
<protein>
    <submittedName>
        <fullName evidence="1">Uncharacterized protein</fullName>
    </submittedName>
</protein>
<dbReference type="Proteomes" id="UP000235371">
    <property type="component" value="Unassembled WGS sequence"/>
</dbReference>
<dbReference type="RefSeq" id="XP_024735774.1">
    <property type="nucleotide sequence ID" value="XM_024872679.1"/>
</dbReference>
<sequence length="78" mass="8802">MALDTSGRLKRQVCLRGWKIGEEVSTIRCECASWAHEACLAKSVFKTGGCPMCRRSIFLIDDENVLAREELQRRPDGC</sequence>
<dbReference type="Gene3D" id="3.30.40.10">
    <property type="entry name" value="Zinc/RING finger domain, C3HC4 (zinc finger)"/>
    <property type="match status" value="1"/>
</dbReference>
<accession>A0A2J6T774</accession>